<proteinExistence type="predicted"/>
<reference evidence="2 3" key="2">
    <citation type="journal article" date="2018" name="Int. J. Syst. Evol. Microbiol.">
        <title>Burkholderia insecticola sp. nov., a gut symbiotic bacterium of the bean bug Riptortus pedestris.</title>
        <authorList>
            <person name="Takeshita K."/>
            <person name="Tamaki H."/>
            <person name="Ohbayashi T."/>
            <person name="Meng X.-Y."/>
            <person name="Sone T."/>
            <person name="Mitani Y."/>
            <person name="Peeters C."/>
            <person name="Kikuchi Y."/>
            <person name="Vandamme P."/>
        </authorList>
    </citation>
    <scope>NUCLEOTIDE SEQUENCE [LARGE SCALE GENOMIC DNA]</scope>
    <source>
        <strain evidence="2">RPE64</strain>
    </source>
</reference>
<organism evidence="2 3">
    <name type="scientific">Caballeronia insecticola</name>
    <dbReference type="NCBI Taxonomy" id="758793"/>
    <lineage>
        <taxon>Bacteria</taxon>
        <taxon>Pseudomonadati</taxon>
        <taxon>Pseudomonadota</taxon>
        <taxon>Betaproteobacteria</taxon>
        <taxon>Burkholderiales</taxon>
        <taxon>Burkholderiaceae</taxon>
        <taxon>Caballeronia</taxon>
    </lineage>
</organism>
<feature type="transmembrane region" description="Helical" evidence="1">
    <location>
        <begin position="6"/>
        <end position="27"/>
    </location>
</feature>
<name>R4WYL1_9BURK</name>
<reference evidence="2 3" key="1">
    <citation type="journal article" date="2013" name="Genome Announc.">
        <title>Complete Genome Sequence of Burkholderia sp. Strain RPE64, Bacterial Symbiont of the Bean Bug Riptortus pedestris.</title>
        <authorList>
            <person name="Shibata T.F."/>
            <person name="Maeda T."/>
            <person name="Nikoh N."/>
            <person name="Yamaguchi K."/>
            <person name="Oshima K."/>
            <person name="Hattori M."/>
            <person name="Nishiyama T."/>
            <person name="Hasebe M."/>
            <person name="Fukatsu T."/>
            <person name="Kikuchi Y."/>
            <person name="Shigenobu S."/>
        </authorList>
    </citation>
    <scope>NUCLEOTIDE SEQUENCE [LARGE SCALE GENOMIC DNA]</scope>
</reference>
<dbReference type="STRING" id="758793.BRPE64_CCDS05220"/>
<keyword evidence="1" id="KW-0472">Membrane</keyword>
<dbReference type="AlphaFoldDB" id="R4WYL1"/>
<dbReference type="Proteomes" id="UP000013966">
    <property type="component" value="Chromosome 3"/>
</dbReference>
<protein>
    <submittedName>
        <fullName evidence="2">Uncharacterized protein</fullName>
    </submittedName>
</protein>
<dbReference type="PATRIC" id="fig|758793.3.peg.4834"/>
<evidence type="ECO:0000313" key="2">
    <source>
        <dbReference type="EMBL" id="BAN26605.1"/>
    </source>
</evidence>
<gene>
    <name evidence="2" type="ORF">BRPE64_CCDS05220</name>
</gene>
<keyword evidence="1" id="KW-0812">Transmembrane</keyword>
<sequence>MLVLSIAITVYLFFFKLPGILLFANSATSGRIVSSPR</sequence>
<dbReference type="EMBL" id="AP013060">
    <property type="protein sequence ID" value="BAN26605.1"/>
    <property type="molecule type" value="Genomic_DNA"/>
</dbReference>
<accession>R4WYL1</accession>
<evidence type="ECO:0000256" key="1">
    <source>
        <dbReference type="SAM" id="Phobius"/>
    </source>
</evidence>
<keyword evidence="3" id="KW-1185">Reference proteome</keyword>
<keyword evidence="1" id="KW-1133">Transmembrane helix</keyword>
<dbReference type="KEGG" id="buo:BRPE64_CCDS05220"/>
<evidence type="ECO:0000313" key="3">
    <source>
        <dbReference type="Proteomes" id="UP000013966"/>
    </source>
</evidence>
<dbReference type="HOGENOM" id="CLU_3341236_0_0_4"/>